<dbReference type="Gene3D" id="2.40.10.220">
    <property type="entry name" value="predicted glycosyltransferase like domains"/>
    <property type="match status" value="1"/>
</dbReference>
<dbReference type="EMBL" id="JAXOJX010000051">
    <property type="protein sequence ID" value="MDZ5459808.1"/>
    <property type="molecule type" value="Genomic_DNA"/>
</dbReference>
<dbReference type="InterPro" id="IPR009875">
    <property type="entry name" value="PilZ_domain"/>
</dbReference>
<organism evidence="3 4">
    <name type="scientific">Azohydromonas lata</name>
    <dbReference type="NCBI Taxonomy" id="45677"/>
    <lineage>
        <taxon>Bacteria</taxon>
        <taxon>Pseudomonadati</taxon>
        <taxon>Pseudomonadota</taxon>
        <taxon>Betaproteobacteria</taxon>
        <taxon>Burkholderiales</taxon>
        <taxon>Sphaerotilaceae</taxon>
        <taxon>Azohydromonas</taxon>
    </lineage>
</organism>
<proteinExistence type="predicted"/>
<feature type="domain" description="PilZ" evidence="2">
    <location>
        <begin position="21"/>
        <end position="123"/>
    </location>
</feature>
<dbReference type="SUPFAM" id="SSF141371">
    <property type="entry name" value="PilZ domain-like"/>
    <property type="match status" value="1"/>
</dbReference>
<evidence type="ECO:0000313" key="3">
    <source>
        <dbReference type="EMBL" id="MDZ5459808.1"/>
    </source>
</evidence>
<evidence type="ECO:0000259" key="2">
    <source>
        <dbReference type="Pfam" id="PF07238"/>
    </source>
</evidence>
<evidence type="ECO:0000313" key="4">
    <source>
        <dbReference type="Proteomes" id="UP001293718"/>
    </source>
</evidence>
<dbReference type="RefSeq" id="WP_066341137.1">
    <property type="nucleotide sequence ID" value="NZ_JAXOJX010000051.1"/>
</dbReference>
<gene>
    <name evidence="3" type="ORF">SM757_24820</name>
</gene>
<feature type="region of interest" description="Disordered" evidence="1">
    <location>
        <begin position="1"/>
        <end position="22"/>
    </location>
</feature>
<dbReference type="Proteomes" id="UP001293718">
    <property type="component" value="Unassembled WGS sequence"/>
</dbReference>
<protein>
    <submittedName>
        <fullName evidence="3">PilZ domain-containing protein</fullName>
    </submittedName>
</protein>
<name>A0ABU5ILM3_9BURK</name>
<reference evidence="3 4" key="1">
    <citation type="submission" date="2023-11" db="EMBL/GenBank/DDBJ databases">
        <title>Draft genome of Azohydromonas lata strain H1 (DSM1123), a polyhydroxyalkanoate producer.</title>
        <authorList>
            <person name="Traversa D."/>
            <person name="D'Addabbo P."/>
            <person name="Pazzani C."/>
            <person name="Manzari C."/>
            <person name="Chiara M."/>
            <person name="Scrascia M."/>
        </authorList>
    </citation>
    <scope>NUCLEOTIDE SEQUENCE [LARGE SCALE GENOMIC DNA]</scope>
    <source>
        <strain evidence="3 4">H1</strain>
    </source>
</reference>
<accession>A0ABU5ILM3</accession>
<keyword evidence="4" id="KW-1185">Reference proteome</keyword>
<evidence type="ECO:0000256" key="1">
    <source>
        <dbReference type="SAM" id="MobiDB-lite"/>
    </source>
</evidence>
<sequence>MSFPLGGAARNSKGAKGAAARRHDRSRFAATVQLMLAGGQIVEGRTMDISEGGMLLLLPLNLPVDTTCRLRLLVPASPSGAREVTAEAQVASIVLSGREGGFLAGLRFTQLPPASRAGLEDYLRMRQDPIGRRRR</sequence>
<dbReference type="Pfam" id="PF07238">
    <property type="entry name" value="PilZ"/>
    <property type="match status" value="1"/>
</dbReference>
<comment type="caution">
    <text evidence="3">The sequence shown here is derived from an EMBL/GenBank/DDBJ whole genome shotgun (WGS) entry which is preliminary data.</text>
</comment>